<name>A0AAV7JKS1_9METZ</name>
<evidence type="ECO:0000313" key="2">
    <source>
        <dbReference type="EMBL" id="KAI6649014.1"/>
    </source>
</evidence>
<dbReference type="EMBL" id="JAKMXF010000323">
    <property type="protein sequence ID" value="KAI6649014.1"/>
    <property type="molecule type" value="Genomic_DNA"/>
</dbReference>
<protein>
    <submittedName>
        <fullName evidence="2">Transposase</fullName>
    </submittedName>
</protein>
<dbReference type="Gene3D" id="3.30.420.10">
    <property type="entry name" value="Ribonuclease H-like superfamily/Ribonuclease H"/>
    <property type="match status" value="1"/>
</dbReference>
<gene>
    <name evidence="2" type="ORF">LOD99_6897</name>
</gene>
<dbReference type="InterPro" id="IPR052709">
    <property type="entry name" value="Transposase-MT_Hybrid"/>
</dbReference>
<sequence length="446" mass="50376">MTDRRILANPGILRRFFILLLKNSLYKLRNWQITLLEIVFPLILIILLSLLRVIVPVFHHQNTQSGAKALPSAGLIPFLQTFYCDLTDNSINGPDGAPLFEGARVDELFTAFTKINSISEKESDETLKSSLQVISSLIYLNSHPSLISQSSLPSWLQYISTATNQDMPSLPVEVAKLCSIDPGILMYIGIDSDLCNSVDQSSPDVHKDLEEVYKDIALPYSTVVDWTRRFREGRVSIGDGARIGPVSSASDKNILEVSALLEEDHHITLVEIADAVGISTGTAQAIVHDNMKFRKICARWVPHLPTQVQKAKRIQCATKLLSEFDRADSRRLFEIVTGDETWVRYSEPLSKEANKVWVVKGQDPPMIPRHDFRDPKICIPKYQTIAGSFNTNECLTEVEKLYQNRRPRTGTRGLRILHDNARPHKTKLVREKLEAMKIVELDHPPY</sequence>
<dbReference type="Proteomes" id="UP001165289">
    <property type="component" value="Unassembled WGS sequence"/>
</dbReference>
<reference evidence="2 3" key="1">
    <citation type="journal article" date="2023" name="BMC Biol.">
        <title>The compact genome of the sponge Oopsacas minuta (Hexactinellida) is lacking key metazoan core genes.</title>
        <authorList>
            <person name="Santini S."/>
            <person name="Schenkelaars Q."/>
            <person name="Jourda C."/>
            <person name="Duchesne M."/>
            <person name="Belahbib H."/>
            <person name="Rocher C."/>
            <person name="Selva M."/>
            <person name="Riesgo A."/>
            <person name="Vervoort M."/>
            <person name="Leys S.P."/>
            <person name="Kodjabachian L."/>
            <person name="Le Bivic A."/>
            <person name="Borchiellini C."/>
            <person name="Claverie J.M."/>
            <person name="Renard E."/>
        </authorList>
    </citation>
    <scope>NUCLEOTIDE SEQUENCE [LARGE SCALE GENOMIC DNA]</scope>
    <source>
        <strain evidence="2">SPO-2</strain>
    </source>
</reference>
<proteinExistence type="predicted"/>
<organism evidence="2 3">
    <name type="scientific">Oopsacas minuta</name>
    <dbReference type="NCBI Taxonomy" id="111878"/>
    <lineage>
        <taxon>Eukaryota</taxon>
        <taxon>Metazoa</taxon>
        <taxon>Porifera</taxon>
        <taxon>Hexactinellida</taxon>
        <taxon>Hexasterophora</taxon>
        <taxon>Lyssacinosida</taxon>
        <taxon>Leucopsacidae</taxon>
        <taxon>Oopsacas</taxon>
    </lineage>
</organism>
<accession>A0AAV7JKS1</accession>
<keyword evidence="3" id="KW-1185">Reference proteome</keyword>
<evidence type="ECO:0000313" key="3">
    <source>
        <dbReference type="Proteomes" id="UP001165289"/>
    </source>
</evidence>
<dbReference type="PANTHER" id="PTHR46060:SF1">
    <property type="entry name" value="MARINER MOS1 TRANSPOSASE-LIKE PROTEIN"/>
    <property type="match status" value="1"/>
</dbReference>
<evidence type="ECO:0000256" key="1">
    <source>
        <dbReference type="SAM" id="Phobius"/>
    </source>
</evidence>
<dbReference type="AlphaFoldDB" id="A0AAV7JKS1"/>
<dbReference type="GO" id="GO:0003676">
    <property type="term" value="F:nucleic acid binding"/>
    <property type="evidence" value="ECO:0007669"/>
    <property type="project" value="InterPro"/>
</dbReference>
<comment type="caution">
    <text evidence="2">The sequence shown here is derived from an EMBL/GenBank/DDBJ whole genome shotgun (WGS) entry which is preliminary data.</text>
</comment>
<keyword evidence="1" id="KW-0472">Membrane</keyword>
<dbReference type="PANTHER" id="PTHR46060">
    <property type="entry name" value="MARINER MOS1 TRANSPOSASE-LIKE PROTEIN"/>
    <property type="match status" value="1"/>
</dbReference>
<feature type="transmembrane region" description="Helical" evidence="1">
    <location>
        <begin position="33"/>
        <end position="55"/>
    </location>
</feature>
<keyword evidence="1" id="KW-0812">Transmembrane</keyword>
<dbReference type="InterPro" id="IPR036397">
    <property type="entry name" value="RNaseH_sf"/>
</dbReference>
<keyword evidence="1" id="KW-1133">Transmembrane helix</keyword>